<accession>A0ABR3CLT0</accession>
<evidence type="ECO:0008006" key="12">
    <source>
        <dbReference type="Google" id="ProtNLM"/>
    </source>
</evidence>
<dbReference type="SMART" id="SM01032">
    <property type="entry name" value="BHD_3"/>
    <property type="match status" value="1"/>
</dbReference>
<dbReference type="SUPFAM" id="SSF54001">
    <property type="entry name" value="Cysteine proteinases"/>
    <property type="match status" value="1"/>
</dbReference>
<feature type="compositionally biased region" description="Acidic residues" evidence="6">
    <location>
        <begin position="879"/>
        <end position="907"/>
    </location>
</feature>
<evidence type="ECO:0000256" key="5">
    <source>
        <dbReference type="ARBA" id="ARBA00023242"/>
    </source>
</evidence>
<feature type="compositionally biased region" description="Basic residues" evidence="6">
    <location>
        <begin position="394"/>
        <end position="403"/>
    </location>
</feature>
<evidence type="ECO:0000259" key="7">
    <source>
        <dbReference type="SMART" id="SM01030"/>
    </source>
</evidence>
<evidence type="ECO:0000256" key="4">
    <source>
        <dbReference type="ARBA" id="ARBA00023204"/>
    </source>
</evidence>
<dbReference type="PANTHER" id="PTHR12135">
    <property type="entry name" value="DNA REPAIR PROTEIN XP-C / RAD4"/>
    <property type="match status" value="1"/>
</dbReference>
<organism evidence="10 11">
    <name type="scientific">Diplodia seriata</name>
    <dbReference type="NCBI Taxonomy" id="420778"/>
    <lineage>
        <taxon>Eukaryota</taxon>
        <taxon>Fungi</taxon>
        <taxon>Dikarya</taxon>
        <taxon>Ascomycota</taxon>
        <taxon>Pezizomycotina</taxon>
        <taxon>Dothideomycetes</taxon>
        <taxon>Dothideomycetes incertae sedis</taxon>
        <taxon>Botryosphaeriales</taxon>
        <taxon>Botryosphaeriaceae</taxon>
        <taxon>Diplodia</taxon>
    </lineage>
</organism>
<dbReference type="Pfam" id="PF10403">
    <property type="entry name" value="BHD_1"/>
    <property type="match status" value="1"/>
</dbReference>
<name>A0ABR3CLT0_9PEZI</name>
<feature type="region of interest" description="Disordered" evidence="6">
    <location>
        <begin position="284"/>
        <end position="319"/>
    </location>
</feature>
<keyword evidence="3" id="KW-0227">DNA damage</keyword>
<feature type="compositionally biased region" description="Acidic residues" evidence="6">
    <location>
        <begin position="409"/>
        <end position="418"/>
    </location>
</feature>
<dbReference type="Gene3D" id="3.30.60.290">
    <property type="entry name" value="Rad4, beta-hairpin domain BHD2"/>
    <property type="match status" value="1"/>
</dbReference>
<dbReference type="InterPro" id="IPR038765">
    <property type="entry name" value="Papain-like_cys_pep_sf"/>
</dbReference>
<dbReference type="SMART" id="SM01031">
    <property type="entry name" value="BHD_2"/>
    <property type="match status" value="1"/>
</dbReference>
<comment type="similarity">
    <text evidence="2">Belongs to the XPC family.</text>
</comment>
<evidence type="ECO:0000313" key="11">
    <source>
        <dbReference type="Proteomes" id="UP001430584"/>
    </source>
</evidence>
<dbReference type="SMART" id="SM01030">
    <property type="entry name" value="BHD_1"/>
    <property type="match status" value="1"/>
</dbReference>
<feature type="compositionally biased region" description="Gly residues" evidence="6">
    <location>
        <begin position="718"/>
        <end position="746"/>
    </location>
</feature>
<dbReference type="InterPro" id="IPR042488">
    <property type="entry name" value="Rad4_BHD3_sf"/>
</dbReference>
<feature type="compositionally biased region" description="Basic and acidic residues" evidence="6">
    <location>
        <begin position="800"/>
        <end position="813"/>
    </location>
</feature>
<dbReference type="InterPro" id="IPR018326">
    <property type="entry name" value="Rad4_beta-hairpin_dom1"/>
</dbReference>
<feature type="region of interest" description="Disordered" evidence="6">
    <location>
        <begin position="558"/>
        <end position="588"/>
    </location>
</feature>
<feature type="domain" description="Rad4 beta-hairpin" evidence="9">
    <location>
        <begin position="444"/>
        <end position="518"/>
    </location>
</feature>
<gene>
    <name evidence="10" type="ORF">SLS55_002944</name>
</gene>
<feature type="domain" description="Rad4 beta-hairpin" evidence="7">
    <location>
        <begin position="313"/>
        <end position="371"/>
    </location>
</feature>
<dbReference type="Gene3D" id="3.30.70.2460">
    <property type="entry name" value="Rad4, beta-hairpin domain BHD3"/>
    <property type="match status" value="1"/>
</dbReference>
<keyword evidence="5" id="KW-0539">Nucleus</keyword>
<feature type="domain" description="Rad4 beta-hairpin" evidence="8">
    <location>
        <begin position="373"/>
        <end position="437"/>
    </location>
</feature>
<feature type="region of interest" description="Disordered" evidence="6">
    <location>
        <begin position="636"/>
        <end position="907"/>
    </location>
</feature>
<feature type="region of interest" description="Disordered" evidence="6">
    <location>
        <begin position="138"/>
        <end position="157"/>
    </location>
</feature>
<comment type="subcellular location">
    <subcellularLocation>
        <location evidence="1">Nucleus</location>
    </subcellularLocation>
</comment>
<dbReference type="Pfam" id="PF10405">
    <property type="entry name" value="BHD_3"/>
    <property type="match status" value="1"/>
</dbReference>
<dbReference type="InterPro" id="IPR036985">
    <property type="entry name" value="Transglutaminase-like_sf"/>
</dbReference>
<keyword evidence="4" id="KW-0234">DNA repair</keyword>
<evidence type="ECO:0000256" key="3">
    <source>
        <dbReference type="ARBA" id="ARBA00022763"/>
    </source>
</evidence>
<dbReference type="Gene3D" id="3.90.260.10">
    <property type="entry name" value="Transglutaminase-like"/>
    <property type="match status" value="1"/>
</dbReference>
<protein>
    <recommendedName>
        <fullName evidence="12">DNA repair protein rhp41</fullName>
    </recommendedName>
</protein>
<feature type="compositionally biased region" description="Basic and acidic residues" evidence="6">
    <location>
        <begin position="843"/>
        <end position="855"/>
    </location>
</feature>
<dbReference type="InterPro" id="IPR018327">
    <property type="entry name" value="BHD_2"/>
</dbReference>
<dbReference type="InterPro" id="IPR018328">
    <property type="entry name" value="Rad4_beta-hairpin_dom3"/>
</dbReference>
<feature type="compositionally biased region" description="Basic and acidic residues" evidence="6">
    <location>
        <begin position="296"/>
        <end position="319"/>
    </location>
</feature>
<evidence type="ECO:0000256" key="1">
    <source>
        <dbReference type="ARBA" id="ARBA00004123"/>
    </source>
</evidence>
<feature type="compositionally biased region" description="Acidic residues" evidence="6">
    <location>
        <begin position="97"/>
        <end position="106"/>
    </location>
</feature>
<keyword evidence="11" id="KW-1185">Reference proteome</keyword>
<feature type="compositionally biased region" description="Basic and acidic residues" evidence="6">
    <location>
        <begin position="47"/>
        <end position="64"/>
    </location>
</feature>
<dbReference type="Proteomes" id="UP001430584">
    <property type="component" value="Unassembled WGS sequence"/>
</dbReference>
<dbReference type="PANTHER" id="PTHR12135:SF0">
    <property type="entry name" value="DNA REPAIR PROTEIN COMPLEMENTING XP-C CELLS"/>
    <property type="match status" value="1"/>
</dbReference>
<sequence>MARAKAKVGKTTGTPRATRRSTRNKQLGDAPIDTVPNVFQEMLLETEADRAEDARPLKRRKVEDSANEPALHSATAIDRESSNGLEEDTPRLQTIIDESESDDSDVDWEDVDLDQQGADAVLPPLTKAQAEETLQIEIGNDGTKNKPARARRKTATAAERASSLKRFRSAQIIDRFTPDPNQSQNAASKSFTDGLVLAKEVWKKFKITSVGLRRAKWAYDPKELEVFKIPANADPVMDISDFRKAAVAFEGSPDTGAMLFCAFLRAVGVDARLICSLQPLPFAGAQPTPAPSTSDQGKDRDQVEDAELSRREAQEEMPKNVQDFKDHPYYVLERHLKHNEVIHPKRECGQVNVGTAAHTNLEPIYRRRDVHQLKSADKWYRLGREIKPGEQPLKHAKPRRSRQQRQPFDDDEGNEESDSSLGAALYAPFQTALYVPPPCVRGRVPRNAFGNLDVYVPSMVPAGGVHVCDARARHAARLLGVDHADAVTGFTFRGRHGTAVVEGVVVAAEYEDAMRAALDGLRDLQREEEEAKRGQEALRMWRRFLLGLRVVERVGEYASAEERKEKEKEVRERVEREEREEEERRREEEQRMMAEEMAGGFVLAEGAGEAPAQPTAGRMMAAAGYDEGEAEFYDGGEGGGGGGFLPDEGGEGEVPEAVNDDLSRSGVVDSAPVLQLGSSRGLAGSGDADEAPADGGGFVPKDRGGPASEDCGGFVPEDGGGFVPEYGGGFVPEDGGGFAPEDGGGFIPNEEDVGGGFVKEDTPPQPDTGHTSPEQQQSQQQQEDGAGASSPVGPVVPDAMDIHDDEMKQRLEPTENQNEAAQPVGAVAQEVAPALDTLPQRGDNGKQMDSRDDVQSSKAEAQSPEKVVGMAGDQKASRDDDEDSLPSHDPEDEDAEPEWLAEEVVSD</sequence>
<dbReference type="InterPro" id="IPR004583">
    <property type="entry name" value="DNA_repair_Rad4"/>
</dbReference>
<feature type="region of interest" description="Disordered" evidence="6">
    <location>
        <begin position="384"/>
        <end position="419"/>
    </location>
</feature>
<evidence type="ECO:0000256" key="2">
    <source>
        <dbReference type="ARBA" id="ARBA00009525"/>
    </source>
</evidence>
<dbReference type="Pfam" id="PF10404">
    <property type="entry name" value="BHD_2"/>
    <property type="match status" value="1"/>
</dbReference>
<evidence type="ECO:0000259" key="9">
    <source>
        <dbReference type="SMART" id="SM01032"/>
    </source>
</evidence>
<proteinExistence type="inferred from homology"/>
<feature type="region of interest" description="Disordered" evidence="6">
    <location>
        <begin position="1"/>
        <end position="106"/>
    </location>
</feature>
<evidence type="ECO:0000259" key="8">
    <source>
        <dbReference type="SMART" id="SM01031"/>
    </source>
</evidence>
<reference evidence="10 11" key="1">
    <citation type="submission" date="2024-02" db="EMBL/GenBank/DDBJ databases">
        <title>De novo assembly and annotation of 12 fungi associated with fruit tree decline syndrome in Ontario, Canada.</title>
        <authorList>
            <person name="Sulman M."/>
            <person name="Ellouze W."/>
            <person name="Ilyukhin E."/>
        </authorList>
    </citation>
    <scope>NUCLEOTIDE SEQUENCE [LARGE SCALE GENOMIC DNA]</scope>
    <source>
        <strain evidence="10 11">FDS-637</strain>
    </source>
</reference>
<evidence type="ECO:0000313" key="10">
    <source>
        <dbReference type="EMBL" id="KAL0261514.1"/>
    </source>
</evidence>
<dbReference type="EMBL" id="JAJVCZ030000003">
    <property type="protein sequence ID" value="KAL0261514.1"/>
    <property type="molecule type" value="Genomic_DNA"/>
</dbReference>
<dbReference type="GeneID" id="92007029"/>
<dbReference type="Gene3D" id="2.20.20.110">
    <property type="entry name" value="Rad4, beta-hairpin domain BHD1"/>
    <property type="match status" value="1"/>
</dbReference>
<evidence type="ECO:0000256" key="6">
    <source>
        <dbReference type="SAM" id="MobiDB-lite"/>
    </source>
</evidence>
<comment type="caution">
    <text evidence="10">The sequence shown here is derived from an EMBL/GenBank/DDBJ whole genome shotgun (WGS) entry which is preliminary data.</text>
</comment>
<dbReference type="RefSeq" id="XP_066634543.1">
    <property type="nucleotide sequence ID" value="XM_066774424.1"/>
</dbReference>